<proteinExistence type="predicted"/>
<dbReference type="EMBL" id="LT670844">
    <property type="protein sequence ID" value="SHJ46304.1"/>
    <property type="molecule type" value="Genomic_DNA"/>
</dbReference>
<evidence type="ECO:0000313" key="1">
    <source>
        <dbReference type="EMBL" id="SHJ46304.1"/>
    </source>
</evidence>
<reference evidence="1 2" key="1">
    <citation type="submission" date="2016-11" db="EMBL/GenBank/DDBJ databases">
        <authorList>
            <person name="Jaros S."/>
            <person name="Januszkiewicz K."/>
            <person name="Wedrychowicz H."/>
        </authorList>
    </citation>
    <scope>NUCLEOTIDE SEQUENCE [LARGE SCALE GENOMIC DNA]</scope>
    <source>
        <strain evidence="1 2">GAS499</strain>
    </source>
</reference>
<organism evidence="1 2">
    <name type="scientific">Bradyrhizobium lablabi</name>
    <dbReference type="NCBI Taxonomy" id="722472"/>
    <lineage>
        <taxon>Bacteria</taxon>
        <taxon>Pseudomonadati</taxon>
        <taxon>Pseudomonadota</taxon>
        <taxon>Alphaproteobacteria</taxon>
        <taxon>Hyphomicrobiales</taxon>
        <taxon>Nitrobacteraceae</taxon>
        <taxon>Bradyrhizobium</taxon>
    </lineage>
</organism>
<evidence type="ECO:0000313" key="2">
    <source>
        <dbReference type="Proteomes" id="UP000189935"/>
    </source>
</evidence>
<protein>
    <submittedName>
        <fullName evidence="1">Uncharacterized protein</fullName>
    </submittedName>
</protein>
<dbReference type="Proteomes" id="UP000189935">
    <property type="component" value="Chromosome I"/>
</dbReference>
<name>A0A1M6JHZ4_9BRAD</name>
<sequence length="62" mass="7163">MSSSEQLSEQERTELLARARDAWERAPQNTMKAVFEWRGKNYVVSHSSAQLRIHTEDGIKVC</sequence>
<dbReference type="AlphaFoldDB" id="A0A1M6JHZ4"/>
<gene>
    <name evidence="1" type="ORF">SAMN05444159_0684</name>
</gene>
<accession>A0A1M6JHZ4</accession>